<feature type="signal peptide" evidence="13">
    <location>
        <begin position="1"/>
        <end position="40"/>
    </location>
</feature>
<evidence type="ECO:0000256" key="9">
    <source>
        <dbReference type="ARBA" id="ARBA00023136"/>
    </source>
</evidence>
<evidence type="ECO:0000256" key="7">
    <source>
        <dbReference type="ARBA" id="ARBA00023065"/>
    </source>
</evidence>
<keyword evidence="8 12" id="KW-0798">TonB box</keyword>
<keyword evidence="9 11" id="KW-0472">Membrane</keyword>
<evidence type="ECO:0000313" key="16">
    <source>
        <dbReference type="EMBL" id="MCJ2182881.1"/>
    </source>
</evidence>
<dbReference type="SUPFAM" id="SSF56935">
    <property type="entry name" value="Porins"/>
    <property type="match status" value="1"/>
</dbReference>
<dbReference type="Pfam" id="PF07715">
    <property type="entry name" value="Plug"/>
    <property type="match status" value="1"/>
</dbReference>
<keyword evidence="2 11" id="KW-0813">Transport</keyword>
<proteinExistence type="inferred from homology"/>
<evidence type="ECO:0000256" key="8">
    <source>
        <dbReference type="ARBA" id="ARBA00023077"/>
    </source>
</evidence>
<keyword evidence="17" id="KW-1185">Reference proteome</keyword>
<dbReference type="InterPro" id="IPR000531">
    <property type="entry name" value="Beta-barrel_TonB"/>
</dbReference>
<comment type="similarity">
    <text evidence="11 12">Belongs to the TonB-dependent receptor family.</text>
</comment>
<keyword evidence="16" id="KW-0675">Receptor</keyword>
<evidence type="ECO:0000259" key="15">
    <source>
        <dbReference type="Pfam" id="PF07715"/>
    </source>
</evidence>
<keyword evidence="4" id="KW-0410">Iron transport</keyword>
<dbReference type="InterPro" id="IPR039426">
    <property type="entry name" value="TonB-dep_rcpt-like"/>
</dbReference>
<organism evidence="16 17">
    <name type="scientific">Novosphingobium organovorum</name>
    <dbReference type="NCBI Taxonomy" id="2930092"/>
    <lineage>
        <taxon>Bacteria</taxon>
        <taxon>Pseudomonadati</taxon>
        <taxon>Pseudomonadota</taxon>
        <taxon>Alphaproteobacteria</taxon>
        <taxon>Sphingomonadales</taxon>
        <taxon>Sphingomonadaceae</taxon>
        <taxon>Novosphingobium</taxon>
    </lineage>
</organism>
<evidence type="ECO:0000256" key="13">
    <source>
        <dbReference type="SAM" id="SignalP"/>
    </source>
</evidence>
<feature type="domain" description="TonB-dependent receptor-like beta-barrel" evidence="14">
    <location>
        <begin position="286"/>
        <end position="709"/>
    </location>
</feature>
<dbReference type="PROSITE" id="PS52016">
    <property type="entry name" value="TONB_DEPENDENT_REC_3"/>
    <property type="match status" value="1"/>
</dbReference>
<evidence type="ECO:0000256" key="10">
    <source>
        <dbReference type="ARBA" id="ARBA00023237"/>
    </source>
</evidence>
<evidence type="ECO:0000256" key="1">
    <source>
        <dbReference type="ARBA" id="ARBA00004571"/>
    </source>
</evidence>
<keyword evidence="10 11" id="KW-0998">Cell outer membrane</keyword>
<comment type="caution">
    <text evidence="16">The sequence shown here is derived from an EMBL/GenBank/DDBJ whole genome shotgun (WGS) entry which is preliminary data.</text>
</comment>
<evidence type="ECO:0000256" key="5">
    <source>
        <dbReference type="ARBA" id="ARBA00022692"/>
    </source>
</evidence>
<evidence type="ECO:0000256" key="6">
    <source>
        <dbReference type="ARBA" id="ARBA00023004"/>
    </source>
</evidence>
<dbReference type="PANTHER" id="PTHR32552:SF81">
    <property type="entry name" value="TONB-DEPENDENT OUTER MEMBRANE RECEPTOR"/>
    <property type="match status" value="1"/>
</dbReference>
<dbReference type="InterPro" id="IPR036942">
    <property type="entry name" value="Beta-barrel_TonB_sf"/>
</dbReference>
<evidence type="ECO:0000256" key="2">
    <source>
        <dbReference type="ARBA" id="ARBA00022448"/>
    </source>
</evidence>
<dbReference type="Pfam" id="PF00593">
    <property type="entry name" value="TonB_dep_Rec_b-barrel"/>
    <property type="match status" value="1"/>
</dbReference>
<keyword evidence="13" id="KW-0732">Signal</keyword>
<dbReference type="EMBL" id="JALHLF010000028">
    <property type="protein sequence ID" value="MCJ2182881.1"/>
    <property type="molecule type" value="Genomic_DNA"/>
</dbReference>
<evidence type="ECO:0000313" key="17">
    <source>
        <dbReference type="Proteomes" id="UP001162881"/>
    </source>
</evidence>
<evidence type="ECO:0000256" key="3">
    <source>
        <dbReference type="ARBA" id="ARBA00022452"/>
    </source>
</evidence>
<dbReference type="PANTHER" id="PTHR32552">
    <property type="entry name" value="FERRICHROME IRON RECEPTOR-RELATED"/>
    <property type="match status" value="1"/>
</dbReference>
<reference evidence="16" key="1">
    <citation type="submission" date="2022-03" db="EMBL/GenBank/DDBJ databases">
        <title>Identification of a novel bacterium isolated from mangrove sediments.</title>
        <authorList>
            <person name="Pan X."/>
        </authorList>
    </citation>
    <scope>NUCLEOTIDE SEQUENCE</scope>
    <source>
        <strain evidence="16">B1949</strain>
    </source>
</reference>
<keyword evidence="7" id="KW-0406">Ion transport</keyword>
<sequence>MPINRSIRREDRRAGLRVVTASLRVALVSGVALSASAAWAQQADTVKPAKAADTRLNAIVVTAQRREQNLQDVPITISALSKSALERSGVDAIADLGTVVPGLVFSNVVGYAQPYIRGVGTNATGPGFENPVATYVDGVYYAAQAGGLMTLDNIASIEVDKGPQGTLFGRNATGGAIQIRTLDPEYALSGKAALGYGNYDTLTAQYYITGGVTSNLAANLAVGYSHQGDGYATNLANGKDVDRTENLAVRGKMRWQPGAGTDVLVVADYEKTNAIPTLAPAPGTIPEFDPPVASNPRNVYGDPQPYLHTSQWGLAATVTQDLGAITLKSISAFRKTAYDSLFDSTLTAEPGTTFYLTGKEPHRQFSEELQFASTRGSPLDWVVGAYYFWERAGYMEPTTIAGDSFALYGLPSGIVQSPDRRTLSGALFGQGTYETGSGLSLTAGLRYSIERRKMHFVETLPDYGIDDVDVRASKTFRNLSWRLAVSQRLSPSILAFASYNRGYKSGTFNNADPSLYPLLIKPERLDAFEIGEKGVFFDEAVRVNLSGFLYKYTNMQTTTYPDGSLVIINGGKATLFGLDADMEWAVTGDVHLTSGLEALHSRYDSFPDAPISVPVGLPDGGTTYTTQADGAKGNQLAKAPELTAYAALTYAHAFEAFKVEANATYSYNDGWYAEADNPLRQGAYSLINASFKLAQIDDALSVKFWGRNLLNKNYAATLASQTNGDYIQYAAPRTYGVTLGSAF</sequence>
<evidence type="ECO:0000256" key="11">
    <source>
        <dbReference type="PROSITE-ProRule" id="PRU01360"/>
    </source>
</evidence>
<accession>A0ABT0BDJ6</accession>
<dbReference type="Gene3D" id="2.40.170.20">
    <property type="entry name" value="TonB-dependent receptor, beta-barrel domain"/>
    <property type="match status" value="1"/>
</dbReference>
<evidence type="ECO:0000259" key="14">
    <source>
        <dbReference type="Pfam" id="PF00593"/>
    </source>
</evidence>
<keyword evidence="3 11" id="KW-1134">Transmembrane beta strand</keyword>
<keyword evidence="6" id="KW-0408">Iron</keyword>
<protein>
    <submittedName>
        <fullName evidence="16">TonB-dependent receptor</fullName>
    </submittedName>
</protein>
<dbReference type="Proteomes" id="UP001162881">
    <property type="component" value="Unassembled WGS sequence"/>
</dbReference>
<evidence type="ECO:0000256" key="12">
    <source>
        <dbReference type="RuleBase" id="RU003357"/>
    </source>
</evidence>
<gene>
    <name evidence="16" type="ORF">MTR62_09280</name>
</gene>
<name>A0ABT0BDJ6_9SPHN</name>
<feature type="chain" id="PRO_5045838550" evidence="13">
    <location>
        <begin position="41"/>
        <end position="743"/>
    </location>
</feature>
<evidence type="ECO:0000256" key="4">
    <source>
        <dbReference type="ARBA" id="ARBA00022496"/>
    </source>
</evidence>
<dbReference type="InterPro" id="IPR012910">
    <property type="entry name" value="Plug_dom"/>
</dbReference>
<keyword evidence="5 11" id="KW-0812">Transmembrane</keyword>
<feature type="domain" description="TonB-dependent receptor plug" evidence="15">
    <location>
        <begin position="70"/>
        <end position="176"/>
    </location>
</feature>
<dbReference type="RefSeq" id="WP_244019593.1">
    <property type="nucleotide sequence ID" value="NZ_JALHLF010000028.1"/>
</dbReference>
<comment type="subcellular location">
    <subcellularLocation>
        <location evidence="1 11">Cell outer membrane</location>
        <topology evidence="1 11">Multi-pass membrane protein</topology>
    </subcellularLocation>
</comment>